<keyword evidence="2" id="KW-0732">Signal</keyword>
<protein>
    <recommendedName>
        <fullName evidence="5">Lipoprotein</fullName>
    </recommendedName>
</protein>
<evidence type="ECO:0000313" key="3">
    <source>
        <dbReference type="EMBL" id="QRQ99828.1"/>
    </source>
</evidence>
<dbReference type="EMBL" id="CP056775">
    <property type="protein sequence ID" value="QRQ99828.1"/>
    <property type="molecule type" value="Genomic_DNA"/>
</dbReference>
<evidence type="ECO:0000313" key="4">
    <source>
        <dbReference type="Proteomes" id="UP000612680"/>
    </source>
</evidence>
<reference evidence="3 4" key="1">
    <citation type="submission" date="2020-06" db="EMBL/GenBank/DDBJ databases">
        <title>Dyadobacter sandarakinus sp. nov., isolated from the soil of the Arctic Yellow River Station.</title>
        <authorList>
            <person name="Zhang Y."/>
            <person name="Peng F."/>
        </authorList>
    </citation>
    <scope>NUCLEOTIDE SEQUENCE [LARGE SCALE GENOMIC DNA]</scope>
    <source>
        <strain evidence="3 4">Q3-56</strain>
    </source>
</reference>
<proteinExistence type="predicted"/>
<gene>
    <name evidence="3" type="ORF">HWI92_02295</name>
</gene>
<name>A0ABX7I1C2_9BACT</name>
<feature type="signal peptide" evidence="2">
    <location>
        <begin position="1"/>
        <end position="19"/>
    </location>
</feature>
<evidence type="ECO:0000256" key="1">
    <source>
        <dbReference type="SAM" id="MobiDB-lite"/>
    </source>
</evidence>
<organism evidence="3 4">
    <name type="scientific">Dyadobacter sandarakinus</name>
    <dbReference type="NCBI Taxonomy" id="2747268"/>
    <lineage>
        <taxon>Bacteria</taxon>
        <taxon>Pseudomonadati</taxon>
        <taxon>Bacteroidota</taxon>
        <taxon>Cytophagia</taxon>
        <taxon>Cytophagales</taxon>
        <taxon>Spirosomataceae</taxon>
        <taxon>Dyadobacter</taxon>
    </lineage>
</organism>
<accession>A0ABX7I1C2</accession>
<feature type="compositionally biased region" description="Polar residues" evidence="1">
    <location>
        <begin position="26"/>
        <end position="36"/>
    </location>
</feature>
<feature type="chain" id="PRO_5046523358" description="Lipoprotein" evidence="2">
    <location>
        <begin position="20"/>
        <end position="258"/>
    </location>
</feature>
<sequence length="258" mass="28585">MKKGSLVLLMALLFVQLVACERNTLESESPVPSNARTAEEESGSAPSRIETAKTAGIKRKEPTQFTLVNAKSPFVKWRVIPKQVVENQGTKSMVYFQEAGKYRVLAIDSIGTDTAFIDVEISHEIYQRPDYAQKIQQDDELLVTPRALADSARYLDLQLTTRKAYNCTENNLWLKSTKTGSQYECAVEGVDVSLECTPGQVPSKGIFVVGTHISDGTTGNLVISFNGKTYKGTFTRTGRGYTFNWPYESGVIFTTKSI</sequence>
<evidence type="ECO:0008006" key="5">
    <source>
        <dbReference type="Google" id="ProtNLM"/>
    </source>
</evidence>
<evidence type="ECO:0000256" key="2">
    <source>
        <dbReference type="SAM" id="SignalP"/>
    </source>
</evidence>
<dbReference type="RefSeq" id="WP_204660591.1">
    <property type="nucleotide sequence ID" value="NZ_CP056775.1"/>
</dbReference>
<feature type="region of interest" description="Disordered" evidence="1">
    <location>
        <begin position="26"/>
        <end position="48"/>
    </location>
</feature>
<dbReference type="Proteomes" id="UP000612680">
    <property type="component" value="Chromosome"/>
</dbReference>
<keyword evidence="4" id="KW-1185">Reference proteome</keyword>